<keyword evidence="2" id="KW-1185">Reference proteome</keyword>
<organism evidence="1 2">
    <name type="scientific">Verticillium longisporum</name>
    <name type="common">Verticillium dahliae var. longisporum</name>
    <dbReference type="NCBI Taxonomy" id="100787"/>
    <lineage>
        <taxon>Eukaryota</taxon>
        <taxon>Fungi</taxon>
        <taxon>Dikarya</taxon>
        <taxon>Ascomycota</taxon>
        <taxon>Pezizomycotina</taxon>
        <taxon>Sordariomycetes</taxon>
        <taxon>Hypocreomycetidae</taxon>
        <taxon>Glomerellales</taxon>
        <taxon>Plectosphaerellaceae</taxon>
        <taxon>Verticillium</taxon>
    </lineage>
</organism>
<gene>
    <name evidence="1" type="ORF">BN1708_012783</name>
</gene>
<protein>
    <submittedName>
        <fullName evidence="1">Uncharacterized protein</fullName>
    </submittedName>
</protein>
<accession>A0A0G4LDY8</accession>
<sequence>MFVYVFLTEFSINHAYPTIGIAGRRLSFARDCCALGKSIPGLYRIEQQGVEKSTKTTPAFARVVKNMQ</sequence>
<name>A0A0G4LDY8_VERLO</name>
<proteinExistence type="predicted"/>
<evidence type="ECO:0000313" key="2">
    <source>
        <dbReference type="Proteomes" id="UP000044602"/>
    </source>
</evidence>
<feature type="non-terminal residue" evidence="1">
    <location>
        <position position="68"/>
    </location>
</feature>
<dbReference type="EMBL" id="CVQH01011336">
    <property type="protein sequence ID" value="CRK20231.1"/>
    <property type="molecule type" value="Genomic_DNA"/>
</dbReference>
<evidence type="ECO:0000313" key="1">
    <source>
        <dbReference type="EMBL" id="CRK20231.1"/>
    </source>
</evidence>
<dbReference type="AlphaFoldDB" id="A0A0G4LDY8"/>
<dbReference type="Proteomes" id="UP000044602">
    <property type="component" value="Unassembled WGS sequence"/>
</dbReference>
<reference evidence="1 2" key="1">
    <citation type="submission" date="2015-05" db="EMBL/GenBank/DDBJ databases">
        <authorList>
            <person name="Wang D.B."/>
            <person name="Wang M."/>
        </authorList>
    </citation>
    <scope>NUCLEOTIDE SEQUENCE [LARGE SCALE GENOMIC DNA]</scope>
    <source>
        <strain evidence="1">VL1</strain>
    </source>
</reference>